<gene>
    <name evidence="1" type="ORF">CB4_03694</name>
</gene>
<dbReference type="RefSeq" id="WP_096467167.1">
    <property type="nucleotide sequence ID" value="NZ_AP017312.1"/>
</dbReference>
<sequence>MNPTITQFRTLSLTNLNEVVKELAGLNFSQGLNLKIEENEKGERFLIVPEQNAEGERNEEKLEQVAGQL</sequence>
<reference evidence="1 2" key="1">
    <citation type="submission" date="2015-12" db="EMBL/GenBank/DDBJ databases">
        <title>Genome sequence of Aneurinibacillus soli.</title>
        <authorList>
            <person name="Lee J.S."/>
            <person name="Lee K.C."/>
            <person name="Kim K.K."/>
            <person name="Lee B.W."/>
        </authorList>
    </citation>
    <scope>NUCLEOTIDE SEQUENCE [LARGE SCALE GENOMIC DNA]</scope>
    <source>
        <strain evidence="1 2">CB4</strain>
    </source>
</reference>
<keyword evidence="2" id="KW-1185">Reference proteome</keyword>
<dbReference type="EMBL" id="AP017312">
    <property type="protein sequence ID" value="BAU29494.1"/>
    <property type="molecule type" value="Genomic_DNA"/>
</dbReference>
<organism evidence="1 2">
    <name type="scientific">Aneurinibacillus soli</name>
    <dbReference type="NCBI Taxonomy" id="1500254"/>
    <lineage>
        <taxon>Bacteria</taxon>
        <taxon>Bacillati</taxon>
        <taxon>Bacillota</taxon>
        <taxon>Bacilli</taxon>
        <taxon>Bacillales</taxon>
        <taxon>Paenibacillaceae</taxon>
        <taxon>Aneurinibacillus group</taxon>
        <taxon>Aneurinibacillus</taxon>
    </lineage>
</organism>
<name>A0A0U5BD14_9BACL</name>
<evidence type="ECO:0000313" key="1">
    <source>
        <dbReference type="EMBL" id="BAU29494.1"/>
    </source>
</evidence>
<accession>A0A0U5BD14</accession>
<dbReference type="KEGG" id="asoc:CB4_03694"/>
<evidence type="ECO:0000313" key="2">
    <source>
        <dbReference type="Proteomes" id="UP000217696"/>
    </source>
</evidence>
<protein>
    <submittedName>
        <fullName evidence="1">Uncharacterized protein</fullName>
    </submittedName>
</protein>
<proteinExistence type="predicted"/>
<dbReference type="Proteomes" id="UP000217696">
    <property type="component" value="Chromosome"/>
</dbReference>
<dbReference type="AlphaFoldDB" id="A0A0U5BD14"/>